<dbReference type="InterPro" id="IPR050879">
    <property type="entry name" value="Acyltransferase_3"/>
</dbReference>
<gene>
    <name evidence="3" type="ORF">EYC82_15620</name>
</gene>
<proteinExistence type="predicted"/>
<dbReference type="EMBL" id="SHNO01000001">
    <property type="protein sequence ID" value="MCX2978796.1"/>
    <property type="molecule type" value="Genomic_DNA"/>
</dbReference>
<dbReference type="GO" id="GO:0016746">
    <property type="term" value="F:acyltransferase activity"/>
    <property type="evidence" value="ECO:0007669"/>
    <property type="project" value="UniProtKB-KW"/>
</dbReference>
<dbReference type="PANTHER" id="PTHR23028">
    <property type="entry name" value="ACETYLTRANSFERASE"/>
    <property type="match status" value="1"/>
</dbReference>
<keyword evidence="1" id="KW-0472">Membrane</keyword>
<evidence type="ECO:0000256" key="1">
    <source>
        <dbReference type="SAM" id="Phobius"/>
    </source>
</evidence>
<dbReference type="Proteomes" id="UP001143304">
    <property type="component" value="Unassembled WGS sequence"/>
</dbReference>
<feature type="transmembrane region" description="Helical" evidence="1">
    <location>
        <begin position="7"/>
        <end position="29"/>
    </location>
</feature>
<protein>
    <submittedName>
        <fullName evidence="3">Acyltransferase</fullName>
    </submittedName>
</protein>
<evidence type="ECO:0000313" key="4">
    <source>
        <dbReference type="Proteomes" id="UP001143304"/>
    </source>
</evidence>
<feature type="transmembrane region" description="Helical" evidence="1">
    <location>
        <begin position="274"/>
        <end position="297"/>
    </location>
</feature>
<feature type="transmembrane region" description="Helical" evidence="1">
    <location>
        <begin position="211"/>
        <end position="236"/>
    </location>
</feature>
<reference evidence="3" key="1">
    <citation type="submission" date="2019-02" db="EMBL/GenBank/DDBJ databases">
        <authorList>
            <person name="Li S.-H."/>
        </authorList>
    </citation>
    <scope>NUCLEOTIDE SEQUENCE</scope>
    <source>
        <strain evidence="3">IMCC11814</strain>
    </source>
</reference>
<keyword evidence="3" id="KW-0012">Acyltransferase</keyword>
<keyword evidence="4" id="KW-1185">Reference proteome</keyword>
<feature type="transmembrane region" description="Helical" evidence="1">
    <location>
        <begin position="154"/>
        <end position="173"/>
    </location>
</feature>
<feature type="transmembrane region" description="Helical" evidence="1">
    <location>
        <begin position="242"/>
        <end position="262"/>
    </location>
</feature>
<feature type="transmembrane region" description="Helical" evidence="1">
    <location>
        <begin position="313"/>
        <end position="338"/>
    </location>
</feature>
<evidence type="ECO:0000259" key="2">
    <source>
        <dbReference type="Pfam" id="PF01757"/>
    </source>
</evidence>
<dbReference type="InterPro" id="IPR002656">
    <property type="entry name" value="Acyl_transf_3_dom"/>
</dbReference>
<feature type="transmembrane region" description="Helical" evidence="1">
    <location>
        <begin position="179"/>
        <end position="199"/>
    </location>
</feature>
<evidence type="ECO:0000313" key="3">
    <source>
        <dbReference type="EMBL" id="MCX2978796.1"/>
    </source>
</evidence>
<accession>A0ABT3TAF2</accession>
<name>A0ABT3TAF2_9GAMM</name>
<keyword evidence="1" id="KW-1133">Transmembrane helix</keyword>
<dbReference type="PANTHER" id="PTHR23028:SF53">
    <property type="entry name" value="ACYL_TRANSF_3 DOMAIN-CONTAINING PROTEIN"/>
    <property type="match status" value="1"/>
</dbReference>
<feature type="domain" description="Acyltransferase 3" evidence="2">
    <location>
        <begin position="10"/>
        <end position="332"/>
    </location>
</feature>
<feature type="transmembrane region" description="Helical" evidence="1">
    <location>
        <begin position="124"/>
        <end position="147"/>
    </location>
</feature>
<sequence>MKSSTGQYFVGLDHVRALAVFMVFAWHFIHIHSGHLADPPLFPLSILTEGHTGVALFMTLSGYLFAKLLNGKNINYPSFIWNRILRLAPLLILVILLVALKFYLQGGDTVAYFKFIREGLIKPVLPNGGWSITVELHFYLILPLLLFISRKSRYLPLVFIAGMIGFRLYLYHVNGTVQFYSYYTIIGRIDQFVFGILAYQYRDYIRGRHYLALFTLLLFAIFYTYVDTLGGFYSHYPFRSRSAVWAVVGTVEGFSYALLIAWYDNSFRHSSGRLSRFIALIGTYSYSIYLLHIFYVFDLPKFVDAKMFDLSNIYVALIVSPFFMLLMMPVAWASYHYVELPFLRFRTKYIKDEKT</sequence>
<feature type="transmembrane region" description="Helical" evidence="1">
    <location>
        <begin position="87"/>
        <end position="104"/>
    </location>
</feature>
<dbReference type="Pfam" id="PF01757">
    <property type="entry name" value="Acyl_transf_3"/>
    <property type="match status" value="1"/>
</dbReference>
<organism evidence="3 4">
    <name type="scientific">Candidatus Marimicrobium litorale</name>
    <dbReference type="NCBI Taxonomy" id="2518991"/>
    <lineage>
        <taxon>Bacteria</taxon>
        <taxon>Pseudomonadati</taxon>
        <taxon>Pseudomonadota</taxon>
        <taxon>Gammaproteobacteria</taxon>
        <taxon>Cellvibrionales</taxon>
        <taxon>Halieaceae</taxon>
        <taxon>Marimicrobium</taxon>
    </lineage>
</organism>
<feature type="transmembrane region" description="Helical" evidence="1">
    <location>
        <begin position="41"/>
        <end position="66"/>
    </location>
</feature>
<keyword evidence="1" id="KW-0812">Transmembrane</keyword>
<keyword evidence="3" id="KW-0808">Transferase</keyword>
<comment type="caution">
    <text evidence="3">The sequence shown here is derived from an EMBL/GenBank/DDBJ whole genome shotgun (WGS) entry which is preliminary data.</text>
</comment>
<dbReference type="RefSeq" id="WP_279250486.1">
    <property type="nucleotide sequence ID" value="NZ_SHNO01000001.1"/>
</dbReference>